<evidence type="ECO:0000256" key="2">
    <source>
        <dbReference type="ARBA" id="ARBA00022692"/>
    </source>
</evidence>
<accession>A0A8B6DF05</accession>
<dbReference type="Proteomes" id="UP000596742">
    <property type="component" value="Unassembled WGS sequence"/>
</dbReference>
<evidence type="ECO:0000256" key="5">
    <source>
        <dbReference type="ARBA" id="ARBA00023136"/>
    </source>
</evidence>
<keyword evidence="4" id="KW-0297">G-protein coupled receptor</keyword>
<evidence type="ECO:0000256" key="8">
    <source>
        <dbReference type="SAM" id="Phobius"/>
    </source>
</evidence>
<dbReference type="InterPro" id="IPR017452">
    <property type="entry name" value="GPCR_Rhodpsn_7TM"/>
</dbReference>
<proteinExistence type="predicted"/>
<dbReference type="AlphaFoldDB" id="A0A8B6DF05"/>
<feature type="transmembrane region" description="Helical" evidence="8">
    <location>
        <begin position="145"/>
        <end position="170"/>
    </location>
</feature>
<dbReference type="OrthoDB" id="6085842at2759"/>
<evidence type="ECO:0000313" key="10">
    <source>
        <dbReference type="EMBL" id="VDI17785.1"/>
    </source>
</evidence>
<dbReference type="PROSITE" id="PS50262">
    <property type="entry name" value="G_PROTEIN_RECEP_F1_2"/>
    <property type="match status" value="1"/>
</dbReference>
<dbReference type="GO" id="GO:0005886">
    <property type="term" value="C:plasma membrane"/>
    <property type="evidence" value="ECO:0007669"/>
    <property type="project" value="TreeGrafter"/>
</dbReference>
<feature type="transmembrane region" description="Helical" evidence="8">
    <location>
        <begin position="249"/>
        <end position="269"/>
    </location>
</feature>
<dbReference type="GO" id="GO:0004930">
    <property type="term" value="F:G protein-coupled receptor activity"/>
    <property type="evidence" value="ECO:0007669"/>
    <property type="project" value="UniProtKB-KW"/>
</dbReference>
<dbReference type="CDD" id="cd00637">
    <property type="entry name" value="7tm_classA_rhodopsin-like"/>
    <property type="match status" value="1"/>
</dbReference>
<evidence type="ECO:0000256" key="3">
    <source>
        <dbReference type="ARBA" id="ARBA00022989"/>
    </source>
</evidence>
<organism evidence="10 11">
    <name type="scientific">Mytilus galloprovincialis</name>
    <name type="common">Mediterranean mussel</name>
    <dbReference type="NCBI Taxonomy" id="29158"/>
    <lineage>
        <taxon>Eukaryota</taxon>
        <taxon>Metazoa</taxon>
        <taxon>Spiralia</taxon>
        <taxon>Lophotrochozoa</taxon>
        <taxon>Mollusca</taxon>
        <taxon>Bivalvia</taxon>
        <taxon>Autobranchia</taxon>
        <taxon>Pteriomorphia</taxon>
        <taxon>Mytilida</taxon>
        <taxon>Mytiloidea</taxon>
        <taxon>Mytilidae</taxon>
        <taxon>Mytilinae</taxon>
        <taxon>Mytilus</taxon>
    </lineage>
</organism>
<comment type="subcellular location">
    <subcellularLocation>
        <location evidence="1">Membrane</location>
        <topology evidence="1">Multi-pass membrane protein</topology>
    </subcellularLocation>
</comment>
<feature type="transmembrane region" description="Helical" evidence="8">
    <location>
        <begin position="106"/>
        <end position="125"/>
    </location>
</feature>
<dbReference type="Pfam" id="PF00001">
    <property type="entry name" value="7tm_1"/>
    <property type="match status" value="1"/>
</dbReference>
<gene>
    <name evidence="10" type="ORF">MGAL_10B073089</name>
</gene>
<feature type="transmembrane region" description="Helical" evidence="8">
    <location>
        <begin position="200"/>
        <end position="229"/>
    </location>
</feature>
<name>A0A8B6DF05_MYTGA</name>
<keyword evidence="7" id="KW-0807">Transducer</keyword>
<keyword evidence="5 8" id="KW-0472">Membrane</keyword>
<dbReference type="EMBL" id="UYJE01003254">
    <property type="protein sequence ID" value="VDI17785.1"/>
    <property type="molecule type" value="Genomic_DNA"/>
</dbReference>
<dbReference type="SUPFAM" id="SSF81321">
    <property type="entry name" value="Family A G protein-coupled receptor-like"/>
    <property type="match status" value="1"/>
</dbReference>
<evidence type="ECO:0000313" key="11">
    <source>
        <dbReference type="Proteomes" id="UP000596742"/>
    </source>
</evidence>
<dbReference type="PANTHER" id="PTHR45695">
    <property type="entry name" value="LEUCOKININ RECEPTOR-RELATED"/>
    <property type="match status" value="1"/>
</dbReference>
<feature type="domain" description="G-protein coupled receptors family 1 profile" evidence="9">
    <location>
        <begin position="48"/>
        <end position="299"/>
    </location>
</feature>
<dbReference type="InterPro" id="IPR000276">
    <property type="entry name" value="GPCR_Rhodpsn"/>
</dbReference>
<evidence type="ECO:0000256" key="7">
    <source>
        <dbReference type="ARBA" id="ARBA00023224"/>
    </source>
</evidence>
<keyword evidence="2 8" id="KW-0812">Transmembrane</keyword>
<protein>
    <recommendedName>
        <fullName evidence="9">G-protein coupled receptors family 1 profile domain-containing protein</fullName>
    </recommendedName>
</protein>
<evidence type="ECO:0000256" key="6">
    <source>
        <dbReference type="ARBA" id="ARBA00023170"/>
    </source>
</evidence>
<comment type="caution">
    <text evidence="10">The sequence shown here is derived from an EMBL/GenBank/DDBJ whole genome shotgun (WGS) entry which is preliminary data.</text>
</comment>
<evidence type="ECO:0000256" key="1">
    <source>
        <dbReference type="ARBA" id="ARBA00004141"/>
    </source>
</evidence>
<reference evidence="10" key="1">
    <citation type="submission" date="2018-11" db="EMBL/GenBank/DDBJ databases">
        <authorList>
            <person name="Alioto T."/>
            <person name="Alioto T."/>
        </authorList>
    </citation>
    <scope>NUCLEOTIDE SEQUENCE</scope>
</reference>
<keyword evidence="6" id="KW-0675">Receptor</keyword>
<keyword evidence="11" id="KW-1185">Reference proteome</keyword>
<feature type="transmembrane region" description="Helical" evidence="8">
    <location>
        <begin position="72"/>
        <end position="94"/>
    </location>
</feature>
<evidence type="ECO:0000256" key="4">
    <source>
        <dbReference type="ARBA" id="ARBA00023040"/>
    </source>
</evidence>
<sequence>MMISINESKIEENGTYTNVTDLPRKEYSWNIYIETVILSAVFVVGIVANILVMKSNFQVKTKFARQIMSLFFSVAITDITVCLIRIGILIYILFHPDLDDGSFVCFLWYMSLAIVGTAIWEKLFVGVQRLFILKAFPMFRKYCTIPLMVVLIVGICLSQCIIHAGTFIGFDINVRYDNRQSGSICMDQKRIHLESLCYRIVVLGVFTIVPLVLAISCHFWIVHIIFKAIQTKLSQFDDREDFIKITKTALIRSFALFVCFMPFLVVNFIDPYHNVMPGPVLRYSDYLLCAHSAISPLITLQDCDFGDDMSNRKSTKQRRNSMSAFNSSFRRIGVSVITSENLKTNKNSDFGT</sequence>
<dbReference type="PRINTS" id="PR00237">
    <property type="entry name" value="GPCRRHODOPSN"/>
</dbReference>
<dbReference type="Gene3D" id="1.20.1070.10">
    <property type="entry name" value="Rhodopsin 7-helix transmembrane proteins"/>
    <property type="match status" value="1"/>
</dbReference>
<feature type="transmembrane region" description="Helical" evidence="8">
    <location>
        <begin position="31"/>
        <end position="52"/>
    </location>
</feature>
<keyword evidence="3 8" id="KW-1133">Transmembrane helix</keyword>
<evidence type="ECO:0000259" key="9">
    <source>
        <dbReference type="PROSITE" id="PS50262"/>
    </source>
</evidence>
<dbReference type="PANTHER" id="PTHR45695:SF9">
    <property type="entry name" value="LEUCOKININ RECEPTOR"/>
    <property type="match status" value="1"/>
</dbReference>